<dbReference type="GO" id="GO:0051603">
    <property type="term" value="P:proteolysis involved in protein catabolic process"/>
    <property type="evidence" value="ECO:0007669"/>
    <property type="project" value="TreeGrafter"/>
</dbReference>
<dbReference type="GO" id="GO:0043171">
    <property type="term" value="P:peptide catabolic process"/>
    <property type="evidence" value="ECO:0007669"/>
    <property type="project" value="TreeGrafter"/>
</dbReference>
<reference evidence="13 14" key="1">
    <citation type="submission" date="2019-03" db="EMBL/GenBank/DDBJ databases">
        <authorList>
            <person name="Gaulin E."/>
            <person name="Dumas B."/>
        </authorList>
    </citation>
    <scope>NUCLEOTIDE SEQUENCE [LARGE SCALE GENOMIC DNA]</scope>
    <source>
        <strain evidence="13">CBS 568.67</strain>
    </source>
</reference>
<dbReference type="InterPro" id="IPR007863">
    <property type="entry name" value="Peptidase_M16_C"/>
</dbReference>
<evidence type="ECO:0000256" key="6">
    <source>
        <dbReference type="ARBA" id="ARBA00023049"/>
    </source>
</evidence>
<keyword evidence="6" id="KW-0482">Metalloprotease</keyword>
<evidence type="ECO:0000313" key="12">
    <source>
        <dbReference type="EMBL" id="KAF0691537.1"/>
    </source>
</evidence>
<feature type="domain" description="Peptidase M16 N-terminal" evidence="8">
    <location>
        <begin position="32"/>
        <end position="165"/>
    </location>
</feature>
<evidence type="ECO:0000256" key="5">
    <source>
        <dbReference type="ARBA" id="ARBA00022833"/>
    </source>
</evidence>
<dbReference type="GO" id="GO:0005829">
    <property type="term" value="C:cytosol"/>
    <property type="evidence" value="ECO:0007669"/>
    <property type="project" value="TreeGrafter"/>
</dbReference>
<organism evidence="13 14">
    <name type="scientific">Aphanomyces stellatus</name>
    <dbReference type="NCBI Taxonomy" id="120398"/>
    <lineage>
        <taxon>Eukaryota</taxon>
        <taxon>Sar</taxon>
        <taxon>Stramenopiles</taxon>
        <taxon>Oomycota</taxon>
        <taxon>Saprolegniomycetes</taxon>
        <taxon>Saprolegniales</taxon>
        <taxon>Verrucalvaceae</taxon>
        <taxon>Aphanomyces</taxon>
    </lineage>
</organism>
<dbReference type="Gene3D" id="3.30.830.10">
    <property type="entry name" value="Metalloenzyme, LuxS/M16 peptidase-like"/>
    <property type="match status" value="4"/>
</dbReference>
<dbReference type="GO" id="GO:0005739">
    <property type="term" value="C:mitochondrion"/>
    <property type="evidence" value="ECO:0007669"/>
    <property type="project" value="TreeGrafter"/>
</dbReference>
<evidence type="ECO:0000313" key="13">
    <source>
        <dbReference type="EMBL" id="VFT94024.1"/>
    </source>
</evidence>
<dbReference type="PROSITE" id="PS00143">
    <property type="entry name" value="INSULINASE"/>
    <property type="match status" value="1"/>
</dbReference>
<feature type="domain" description="Coenzyme PQQ synthesis protein F-like C-terminal lobe" evidence="11">
    <location>
        <begin position="762"/>
        <end position="860"/>
    </location>
</feature>
<evidence type="ECO:0000259" key="10">
    <source>
        <dbReference type="Pfam" id="PF16187"/>
    </source>
</evidence>
<dbReference type="Pfam" id="PF05193">
    <property type="entry name" value="Peptidase_M16_C"/>
    <property type="match status" value="1"/>
</dbReference>
<keyword evidence="3" id="KW-0479">Metal-binding</keyword>
<dbReference type="FunFam" id="3.30.830.10:FF:000004">
    <property type="entry name" value="Putative insulin-degrading enzyme"/>
    <property type="match status" value="1"/>
</dbReference>
<dbReference type="InterPro" id="IPR054734">
    <property type="entry name" value="PqqF-like_C_4"/>
</dbReference>
<dbReference type="InterPro" id="IPR050626">
    <property type="entry name" value="Peptidase_M16"/>
</dbReference>
<dbReference type="PANTHER" id="PTHR43690">
    <property type="entry name" value="NARDILYSIN"/>
    <property type="match status" value="1"/>
</dbReference>
<dbReference type="FunFam" id="3.30.830.10:FF:000005">
    <property type="entry name" value="nardilysin isoform X1"/>
    <property type="match status" value="1"/>
</dbReference>
<dbReference type="AlphaFoldDB" id="A0A485LAZ7"/>
<keyword evidence="2" id="KW-0645">Protease</keyword>
<comment type="similarity">
    <text evidence="1 7">Belongs to the peptidase M16 family.</text>
</comment>
<dbReference type="GO" id="GO:0004222">
    <property type="term" value="F:metalloendopeptidase activity"/>
    <property type="evidence" value="ECO:0007669"/>
    <property type="project" value="InterPro"/>
</dbReference>
<evidence type="ECO:0000256" key="7">
    <source>
        <dbReference type="RuleBase" id="RU004447"/>
    </source>
</evidence>
<dbReference type="InterPro" id="IPR032632">
    <property type="entry name" value="Peptidase_M16_M"/>
</dbReference>
<sequence>MEKSVRRKGGIDVSTGDERDYRHLELENGLCVLLVSDSEAEKSAAAMDVRVGHQSDPENLLGLAHFLEHMLFMGTEKYPDENSYSQYLSAHGGSSNAYTSGTDTNYYFDVRPPYLEEALDRFAQFFIAPLFTPGATEREMNAVNSENNKNLQSDPWRLDQVVKHTSSRRHPFNKFGTGNLVTLGTKPNEEVRAELIAFHAKYYSARIMKLVIVGKEDLDTLEGWARAKFSAIRDTGNKTFVYDGLPFEAEQLQRRLHVVPVKDLRTIEVSWPLPSLRTSYLEKPSSLLSHLLGHEGSGSLLSYLKRQKWVNELSAGLMKEYDDWSMFCVEVEATEAGMDHVDDIVYAIYQYLQLIQDESIAPWVFDETQSIALMNFRFRSKETPMNYATSLATKMQIYPVPHIVAGSSLLYAFDAGKVEHVLSLLTPARMRLMVVSKAFEGHTTDVEPWYEAAYSDTAIAPALIQRWSTPTREPSLAFPHPNAFIPHDFDLVTAPTSGPHPVLLRDDTACRLWCKTDTTFRKPKLNICMTFNTPVIYTSPASVVLTDLMVRAIKDQLTEYTYDAELAGMRYSLSFTTKALELYGGGYSDKLPVLFQLIVTNLVQLHVDDETFRRIQDKTKRSYDNFERDDPYKHAIYFSSCLLEDTKWTVAEKAHAIDHVTSADLMHHAQMIFRHLFVEAYFHGNVNATTAQHLMDNVLNTVHARPLFPSQRIKTRAVHLASPVDYVYAIPELNAESVNSGIYTLYQLGPETINLRALNDVFGQLVKEPCFNQLRTLEQLGYIVFSSSHRAHGIEYFRIIVQSDVAPPAYVERSIEAFFKTVRGEIEALTPVEFQKNIQAVVDTLLEKPKTASEECSRFWDEISAETYLFSRRQDVAAAVQIISQADILAFFDTYIVGPKRSKCSVHLLGNKHVVAPLEKDVDGGVGIEAFGAAASMAMDHLAHAAAPKVVQIKDIRQFKLGMSLFPERAARAVQVTHQ</sequence>
<dbReference type="InterPro" id="IPR011249">
    <property type="entry name" value="Metalloenz_LuxS/M16"/>
</dbReference>
<dbReference type="Pfam" id="PF22456">
    <property type="entry name" value="PqqF-like_C_4"/>
    <property type="match status" value="1"/>
</dbReference>
<dbReference type="SUPFAM" id="SSF63411">
    <property type="entry name" value="LuxS/MPP-like metallohydrolase"/>
    <property type="match status" value="4"/>
</dbReference>
<dbReference type="Pfam" id="PF00675">
    <property type="entry name" value="Peptidase_M16"/>
    <property type="match status" value="1"/>
</dbReference>
<dbReference type="Pfam" id="PF16187">
    <property type="entry name" value="Peptidase_M16_M"/>
    <property type="match status" value="1"/>
</dbReference>
<keyword evidence="4" id="KW-0378">Hydrolase</keyword>
<evidence type="ECO:0000256" key="4">
    <source>
        <dbReference type="ARBA" id="ARBA00022801"/>
    </source>
</evidence>
<dbReference type="Proteomes" id="UP000332933">
    <property type="component" value="Unassembled WGS sequence"/>
</dbReference>
<name>A0A485LAZ7_9STRA</name>
<dbReference type="FunFam" id="3.30.830.10:FF:000003">
    <property type="entry name" value="Insulin-degrading enzyme"/>
    <property type="match status" value="1"/>
</dbReference>
<evidence type="ECO:0000259" key="11">
    <source>
        <dbReference type="Pfam" id="PF22456"/>
    </source>
</evidence>
<evidence type="ECO:0000259" key="9">
    <source>
        <dbReference type="Pfam" id="PF05193"/>
    </source>
</evidence>
<protein>
    <submittedName>
        <fullName evidence="13">Aste57867_17268 protein</fullName>
    </submittedName>
</protein>
<evidence type="ECO:0000256" key="1">
    <source>
        <dbReference type="ARBA" id="ARBA00007261"/>
    </source>
</evidence>
<dbReference type="PANTHER" id="PTHR43690:SF18">
    <property type="entry name" value="INSULIN-DEGRADING ENZYME-RELATED"/>
    <property type="match status" value="1"/>
</dbReference>
<dbReference type="GO" id="GO:0046872">
    <property type="term" value="F:metal ion binding"/>
    <property type="evidence" value="ECO:0007669"/>
    <property type="project" value="UniProtKB-KW"/>
</dbReference>
<dbReference type="EMBL" id="VJMH01006072">
    <property type="protein sequence ID" value="KAF0691537.1"/>
    <property type="molecule type" value="Genomic_DNA"/>
</dbReference>
<feature type="domain" description="Peptidase M16 middle/third" evidence="10">
    <location>
        <begin position="376"/>
        <end position="655"/>
    </location>
</feature>
<evidence type="ECO:0000256" key="2">
    <source>
        <dbReference type="ARBA" id="ARBA00022670"/>
    </source>
</evidence>
<feature type="domain" description="Peptidase M16 C-terminal" evidence="9">
    <location>
        <begin position="192"/>
        <end position="370"/>
    </location>
</feature>
<keyword evidence="5" id="KW-0862">Zinc</keyword>
<proteinExistence type="inferred from homology"/>
<accession>A0A485LAZ7</accession>
<evidence type="ECO:0000256" key="3">
    <source>
        <dbReference type="ARBA" id="ARBA00022723"/>
    </source>
</evidence>
<dbReference type="InterPro" id="IPR001431">
    <property type="entry name" value="Pept_M16_Zn_BS"/>
</dbReference>
<reference evidence="12" key="2">
    <citation type="submission" date="2019-06" db="EMBL/GenBank/DDBJ databases">
        <title>Genomics analysis of Aphanomyces spp. identifies a new class of oomycete effector associated with host adaptation.</title>
        <authorList>
            <person name="Gaulin E."/>
        </authorList>
    </citation>
    <scope>NUCLEOTIDE SEQUENCE</scope>
    <source>
        <strain evidence="12">CBS 578.67</strain>
    </source>
</reference>
<evidence type="ECO:0000259" key="8">
    <source>
        <dbReference type="Pfam" id="PF00675"/>
    </source>
</evidence>
<keyword evidence="14" id="KW-1185">Reference proteome</keyword>
<dbReference type="InterPro" id="IPR011765">
    <property type="entry name" value="Pept_M16_N"/>
</dbReference>
<dbReference type="OrthoDB" id="952271at2759"/>
<evidence type="ECO:0000313" key="14">
    <source>
        <dbReference type="Proteomes" id="UP000332933"/>
    </source>
</evidence>
<gene>
    <name evidence="13" type="primary">Aste57867_17268</name>
    <name evidence="12" type="ORF">As57867_017209</name>
    <name evidence="13" type="ORF">ASTE57867_17268</name>
</gene>
<dbReference type="EMBL" id="CAADRA010006093">
    <property type="protein sequence ID" value="VFT94024.1"/>
    <property type="molecule type" value="Genomic_DNA"/>
</dbReference>